<keyword evidence="4" id="KW-0472">Membrane</keyword>
<dbReference type="PANTHER" id="PTHR30290">
    <property type="entry name" value="PERIPLASMIC BINDING COMPONENT OF ABC TRANSPORTER"/>
    <property type="match status" value="1"/>
</dbReference>
<evidence type="ECO:0000256" key="2">
    <source>
        <dbReference type="ARBA" id="ARBA00022448"/>
    </source>
</evidence>
<evidence type="ECO:0000256" key="3">
    <source>
        <dbReference type="ARBA" id="ARBA00022729"/>
    </source>
</evidence>
<evidence type="ECO:0000259" key="5">
    <source>
        <dbReference type="Pfam" id="PF00496"/>
    </source>
</evidence>
<dbReference type="Gene3D" id="3.10.105.10">
    <property type="entry name" value="Dipeptide-binding Protein, Domain 3"/>
    <property type="match status" value="1"/>
</dbReference>
<dbReference type="Gene3D" id="3.40.190.10">
    <property type="entry name" value="Periplasmic binding protein-like II"/>
    <property type="match status" value="1"/>
</dbReference>
<sequence length="566" mass="63772">MFNSLVFSDADWNILPSLAYDWDISEDGTMYTFYLVENATWHDGEPFTAYDVEFTVNRGWKNTTVCPYSPSIFGFLESAEAIDDYTVVLHTKQSFAPLLLYLSTTLYASIIPKHIYEGSDILTNPANMAPIGTGPFMFKEWVHGDHLTLERNPNYFKNGLPYLNTIVHKIIQDPVSQINAMETGEIDGLSVPPQQVAIWEDDPRFYMTTKKETAQAGMYIVQFNMNETLSPIVGGFSERATTVRKALHHATDVDFIIEKIYFGQVIKGTSPFPTSVWGHKDAAAENPREYDIDLANQMLDDAGYPVQADGWRFELYMPYLAGGGVEQQTAEYLRENWKKVYVKLNLEGMDRPPRLGKWGRGEFDVIYEGPYHGPDASVTTGRFYMTSNIVLYPYTNCQQYSKPIIDELFVKAQTTTDIEERKIVYDQIQEIIWDDCTTIWIGDKVLYHAFGIEFPGEPIAPFGNDDPLETLWWTGGSAYTPEGVKQVIDSAEERINKLAGQMYKVTEARAKLEAAKAAYEAGNWAEASSLAEEAAGLAKPPVELYGGIVGVIVIVIGGVIWYRRKG</sequence>
<keyword evidence="3" id="KW-0732">Signal</keyword>
<dbReference type="Pfam" id="PF00496">
    <property type="entry name" value="SBP_bac_5"/>
    <property type="match status" value="1"/>
</dbReference>
<dbReference type="InterPro" id="IPR039424">
    <property type="entry name" value="SBP_5"/>
</dbReference>
<evidence type="ECO:0000313" key="7">
    <source>
        <dbReference type="Proteomes" id="UP000037210"/>
    </source>
</evidence>
<evidence type="ECO:0000313" key="6">
    <source>
        <dbReference type="EMBL" id="KON30129.1"/>
    </source>
</evidence>
<dbReference type="Gene3D" id="3.90.76.10">
    <property type="entry name" value="Dipeptide-binding Protein, Domain 1"/>
    <property type="match status" value="1"/>
</dbReference>
<keyword evidence="2" id="KW-0813">Transport</keyword>
<comment type="similarity">
    <text evidence="1">Belongs to the bacterial solute-binding protein 5 family.</text>
</comment>
<dbReference type="AlphaFoldDB" id="A0A0M0BNY0"/>
<name>A0A0M0BNY0_9ARCH</name>
<gene>
    <name evidence="6" type="ORF">AC482_04620</name>
</gene>
<evidence type="ECO:0000256" key="4">
    <source>
        <dbReference type="SAM" id="Phobius"/>
    </source>
</evidence>
<dbReference type="Proteomes" id="UP000037210">
    <property type="component" value="Unassembled WGS sequence"/>
</dbReference>
<dbReference type="GO" id="GO:0015833">
    <property type="term" value="P:peptide transport"/>
    <property type="evidence" value="ECO:0007669"/>
    <property type="project" value="TreeGrafter"/>
</dbReference>
<feature type="domain" description="Solute-binding protein family 5" evidence="5">
    <location>
        <begin position="14"/>
        <end position="371"/>
    </location>
</feature>
<organism evidence="6 7">
    <name type="scientific">miscellaneous Crenarchaeota group-15 archaeon DG-45</name>
    <dbReference type="NCBI Taxonomy" id="1685127"/>
    <lineage>
        <taxon>Archaea</taxon>
        <taxon>Candidatus Bathyarchaeota</taxon>
        <taxon>MCG-15</taxon>
    </lineage>
</organism>
<protein>
    <recommendedName>
        <fullName evidence="5">Solute-binding protein family 5 domain-containing protein</fullName>
    </recommendedName>
</protein>
<dbReference type="PANTHER" id="PTHR30290:SF9">
    <property type="entry name" value="OLIGOPEPTIDE-BINDING PROTEIN APPA"/>
    <property type="match status" value="1"/>
</dbReference>
<dbReference type="GO" id="GO:1904680">
    <property type="term" value="F:peptide transmembrane transporter activity"/>
    <property type="evidence" value="ECO:0007669"/>
    <property type="project" value="TreeGrafter"/>
</dbReference>
<dbReference type="InterPro" id="IPR000914">
    <property type="entry name" value="SBP_5_dom"/>
</dbReference>
<dbReference type="EMBL" id="LFWZ01000040">
    <property type="protein sequence ID" value="KON30129.1"/>
    <property type="molecule type" value="Genomic_DNA"/>
</dbReference>
<feature type="transmembrane region" description="Helical" evidence="4">
    <location>
        <begin position="544"/>
        <end position="562"/>
    </location>
</feature>
<accession>A0A0M0BNY0</accession>
<keyword evidence="4" id="KW-1133">Transmembrane helix</keyword>
<proteinExistence type="inferred from homology"/>
<evidence type="ECO:0000256" key="1">
    <source>
        <dbReference type="ARBA" id="ARBA00005695"/>
    </source>
</evidence>
<keyword evidence="4" id="KW-0812">Transmembrane</keyword>
<reference evidence="6 7" key="1">
    <citation type="submission" date="2015-06" db="EMBL/GenBank/DDBJ databases">
        <title>New insights into the roles of widespread benthic archaea in carbon and nitrogen cycling.</title>
        <authorList>
            <person name="Lazar C.S."/>
            <person name="Baker B.J."/>
            <person name="Seitz K.W."/>
            <person name="Hyde A.S."/>
            <person name="Dick G.J."/>
            <person name="Hinrichs K.-U."/>
            <person name="Teske A.P."/>
        </authorList>
    </citation>
    <scope>NUCLEOTIDE SEQUENCE [LARGE SCALE GENOMIC DNA]</scope>
    <source>
        <strain evidence="6">DG-45</strain>
    </source>
</reference>
<comment type="caution">
    <text evidence="6">The sequence shown here is derived from an EMBL/GenBank/DDBJ whole genome shotgun (WGS) entry which is preliminary data.</text>
</comment>
<dbReference type="SUPFAM" id="SSF53850">
    <property type="entry name" value="Periplasmic binding protein-like II"/>
    <property type="match status" value="1"/>
</dbReference>